<reference evidence="1 2" key="1">
    <citation type="journal article" date="2019" name="Commun. Biol.">
        <title>The bagworm genome reveals a unique fibroin gene that provides high tensile strength.</title>
        <authorList>
            <person name="Kono N."/>
            <person name="Nakamura H."/>
            <person name="Ohtoshi R."/>
            <person name="Tomita M."/>
            <person name="Numata K."/>
            <person name="Arakawa K."/>
        </authorList>
    </citation>
    <scope>NUCLEOTIDE SEQUENCE [LARGE SCALE GENOMIC DNA]</scope>
</reference>
<name>A0A4C1VSL4_EUMVA</name>
<evidence type="ECO:0000313" key="2">
    <source>
        <dbReference type="Proteomes" id="UP000299102"/>
    </source>
</evidence>
<evidence type="ECO:0000313" key="1">
    <source>
        <dbReference type="EMBL" id="GBP41681.1"/>
    </source>
</evidence>
<accession>A0A4C1VSL4</accession>
<gene>
    <name evidence="1" type="ORF">EVAR_31999_1</name>
</gene>
<sequence length="155" mass="16830">MNVVESSKVHCFVDFTFCKDGRPQPSCCRPITRCSTASELTYARGARKESMGKNKPMITDRLVTRDRIKSPVPDVVIALATTGVGSSQPALDQRGAPEILVSQAKTNIVGRWGRTLMNTMETYDRAAAASGVDRLIYSTPPAFCVCIQIVADAFA</sequence>
<dbReference type="AlphaFoldDB" id="A0A4C1VSL4"/>
<keyword evidence="2" id="KW-1185">Reference proteome</keyword>
<dbReference type="Proteomes" id="UP000299102">
    <property type="component" value="Unassembled WGS sequence"/>
</dbReference>
<comment type="caution">
    <text evidence="1">The sequence shown here is derived from an EMBL/GenBank/DDBJ whole genome shotgun (WGS) entry which is preliminary data.</text>
</comment>
<organism evidence="1 2">
    <name type="scientific">Eumeta variegata</name>
    <name type="common">Bagworm moth</name>
    <name type="synonym">Eumeta japonica</name>
    <dbReference type="NCBI Taxonomy" id="151549"/>
    <lineage>
        <taxon>Eukaryota</taxon>
        <taxon>Metazoa</taxon>
        <taxon>Ecdysozoa</taxon>
        <taxon>Arthropoda</taxon>
        <taxon>Hexapoda</taxon>
        <taxon>Insecta</taxon>
        <taxon>Pterygota</taxon>
        <taxon>Neoptera</taxon>
        <taxon>Endopterygota</taxon>
        <taxon>Lepidoptera</taxon>
        <taxon>Glossata</taxon>
        <taxon>Ditrysia</taxon>
        <taxon>Tineoidea</taxon>
        <taxon>Psychidae</taxon>
        <taxon>Oiketicinae</taxon>
        <taxon>Eumeta</taxon>
    </lineage>
</organism>
<protein>
    <submittedName>
        <fullName evidence="1">Uncharacterized protein</fullName>
    </submittedName>
</protein>
<proteinExistence type="predicted"/>
<dbReference type="EMBL" id="BGZK01000403">
    <property type="protein sequence ID" value="GBP41681.1"/>
    <property type="molecule type" value="Genomic_DNA"/>
</dbReference>